<dbReference type="EMBL" id="JAZAVK010000024">
    <property type="protein sequence ID" value="KAK7429921.1"/>
    <property type="molecule type" value="Genomic_DNA"/>
</dbReference>
<proteinExistence type="predicted"/>
<gene>
    <name evidence="1" type="ORF">QQZ08_003543</name>
</gene>
<keyword evidence="2" id="KW-1185">Reference proteome</keyword>
<dbReference type="Proteomes" id="UP001498421">
    <property type="component" value="Unassembled WGS sequence"/>
</dbReference>
<sequence>MALKIRKDIFHDHISTAASFYKVGDIMARMEKYQDAKDLFLQAWKMHGSLKLIGNFSQGGKAPARRSKTVRSMNKMCDFPQSMGARSPGVLPLHFPRHFFYLC</sequence>
<protein>
    <submittedName>
        <fullName evidence="1">Uncharacterized protein</fullName>
    </submittedName>
</protein>
<reference evidence="1 2" key="1">
    <citation type="journal article" date="2025" name="Microbiol. Resour. Announc.">
        <title>Draft genome sequences for Neonectria magnoliae and Neonectria punicea, canker pathogens of Liriodendron tulipifera and Acer saccharum in West Virginia.</title>
        <authorList>
            <person name="Petronek H.M."/>
            <person name="Kasson M.T."/>
            <person name="Metheny A.M."/>
            <person name="Stauder C.M."/>
            <person name="Lovett B."/>
            <person name="Lynch S.C."/>
            <person name="Garnas J.R."/>
            <person name="Kasson L.R."/>
            <person name="Stajich J.E."/>
        </authorList>
    </citation>
    <scope>NUCLEOTIDE SEQUENCE [LARGE SCALE GENOMIC DNA]</scope>
    <source>
        <strain evidence="1 2">NRRL 64651</strain>
    </source>
</reference>
<organism evidence="1 2">
    <name type="scientific">Neonectria magnoliae</name>
    <dbReference type="NCBI Taxonomy" id="2732573"/>
    <lineage>
        <taxon>Eukaryota</taxon>
        <taxon>Fungi</taxon>
        <taxon>Dikarya</taxon>
        <taxon>Ascomycota</taxon>
        <taxon>Pezizomycotina</taxon>
        <taxon>Sordariomycetes</taxon>
        <taxon>Hypocreomycetidae</taxon>
        <taxon>Hypocreales</taxon>
        <taxon>Nectriaceae</taxon>
        <taxon>Neonectria</taxon>
    </lineage>
</organism>
<accession>A0ABR1I9D1</accession>
<evidence type="ECO:0000313" key="2">
    <source>
        <dbReference type="Proteomes" id="UP001498421"/>
    </source>
</evidence>
<name>A0ABR1I9D1_9HYPO</name>
<comment type="caution">
    <text evidence="1">The sequence shown here is derived from an EMBL/GenBank/DDBJ whole genome shotgun (WGS) entry which is preliminary data.</text>
</comment>
<evidence type="ECO:0000313" key="1">
    <source>
        <dbReference type="EMBL" id="KAK7429921.1"/>
    </source>
</evidence>